<dbReference type="GO" id="GO:0019632">
    <property type="term" value="P:shikimate metabolic process"/>
    <property type="evidence" value="ECO:0007669"/>
    <property type="project" value="TreeGrafter"/>
</dbReference>
<dbReference type="GO" id="GO:0009073">
    <property type="term" value="P:aromatic amino acid family biosynthetic process"/>
    <property type="evidence" value="ECO:0007669"/>
    <property type="project" value="UniProtKB-KW"/>
</dbReference>
<dbReference type="EC" id="1.1.1.25" evidence="2"/>
<keyword evidence="5" id="KW-0057">Aromatic amino acid biosynthesis</keyword>
<evidence type="ECO:0000259" key="7">
    <source>
        <dbReference type="Pfam" id="PF01488"/>
    </source>
</evidence>
<dbReference type="Pfam" id="PF01487">
    <property type="entry name" value="DHquinase_I"/>
    <property type="match status" value="1"/>
</dbReference>
<evidence type="ECO:0000256" key="6">
    <source>
        <dbReference type="ARBA" id="ARBA00049442"/>
    </source>
</evidence>
<accession>A0A9D9ERM8</accession>
<evidence type="ECO:0000256" key="1">
    <source>
        <dbReference type="ARBA" id="ARBA00004871"/>
    </source>
</evidence>
<dbReference type="SUPFAM" id="SSF51569">
    <property type="entry name" value="Aldolase"/>
    <property type="match status" value="1"/>
</dbReference>
<comment type="pathway">
    <text evidence="1">Metabolic intermediate biosynthesis; chorismate biosynthesis; chorismate from D-erythrose 4-phosphate and phosphoenolpyruvate: step 4/7.</text>
</comment>
<evidence type="ECO:0000259" key="8">
    <source>
        <dbReference type="Pfam" id="PF08501"/>
    </source>
</evidence>
<evidence type="ECO:0000313" key="9">
    <source>
        <dbReference type="EMBL" id="MBO8449994.1"/>
    </source>
</evidence>
<dbReference type="GO" id="GO:0005829">
    <property type="term" value="C:cytosol"/>
    <property type="evidence" value="ECO:0007669"/>
    <property type="project" value="TreeGrafter"/>
</dbReference>
<gene>
    <name evidence="9" type="ORF">IAA96_02705</name>
</gene>
<evidence type="ECO:0000256" key="5">
    <source>
        <dbReference type="ARBA" id="ARBA00023141"/>
    </source>
</evidence>
<keyword evidence="3" id="KW-0521">NADP</keyword>
<dbReference type="InterPro" id="IPR036291">
    <property type="entry name" value="NAD(P)-bd_dom_sf"/>
</dbReference>
<dbReference type="PANTHER" id="PTHR21089:SF1">
    <property type="entry name" value="BIFUNCTIONAL 3-DEHYDROQUINATE DEHYDRATASE_SHIKIMATE DEHYDROGENASE, CHLOROPLASTIC"/>
    <property type="match status" value="1"/>
</dbReference>
<dbReference type="InterPro" id="IPR013708">
    <property type="entry name" value="Shikimate_DH-bd_N"/>
</dbReference>
<dbReference type="GO" id="GO:0050661">
    <property type="term" value="F:NADP binding"/>
    <property type="evidence" value="ECO:0007669"/>
    <property type="project" value="TreeGrafter"/>
</dbReference>
<organism evidence="9 10">
    <name type="scientific">Candidatus Avitreponema avistercoris</name>
    <dbReference type="NCBI Taxonomy" id="2840705"/>
    <lineage>
        <taxon>Bacteria</taxon>
        <taxon>Pseudomonadati</taxon>
        <taxon>Spirochaetota</taxon>
        <taxon>Spirochaetia</taxon>
        <taxon>Spirochaetales</taxon>
        <taxon>Candidatus Avitreponema</taxon>
    </lineage>
</organism>
<dbReference type="CDD" id="cd01065">
    <property type="entry name" value="NAD_bind_Shikimate_DH"/>
    <property type="match status" value="1"/>
</dbReference>
<protein>
    <recommendedName>
        <fullName evidence="2">shikimate dehydrogenase (NADP(+))</fullName>
        <ecNumber evidence="2">1.1.1.25</ecNumber>
    </recommendedName>
</protein>
<evidence type="ECO:0000256" key="2">
    <source>
        <dbReference type="ARBA" id="ARBA00012962"/>
    </source>
</evidence>
<evidence type="ECO:0000256" key="3">
    <source>
        <dbReference type="ARBA" id="ARBA00022857"/>
    </source>
</evidence>
<dbReference type="InterPro" id="IPR046346">
    <property type="entry name" value="Aminoacid_DH-like_N_sf"/>
</dbReference>
<dbReference type="Pfam" id="PF01488">
    <property type="entry name" value="Shikimate_DH"/>
    <property type="match status" value="1"/>
</dbReference>
<dbReference type="Gene3D" id="3.40.50.720">
    <property type="entry name" value="NAD(P)-binding Rossmann-like Domain"/>
    <property type="match status" value="1"/>
</dbReference>
<reference evidence="9" key="2">
    <citation type="journal article" date="2021" name="PeerJ">
        <title>Extensive microbial diversity within the chicken gut microbiome revealed by metagenomics and culture.</title>
        <authorList>
            <person name="Gilroy R."/>
            <person name="Ravi A."/>
            <person name="Getino M."/>
            <person name="Pursley I."/>
            <person name="Horton D.L."/>
            <person name="Alikhan N.F."/>
            <person name="Baker D."/>
            <person name="Gharbi K."/>
            <person name="Hall N."/>
            <person name="Watson M."/>
            <person name="Adriaenssens E.M."/>
            <person name="Foster-Nyarko E."/>
            <person name="Jarju S."/>
            <person name="Secka A."/>
            <person name="Antonio M."/>
            <person name="Oren A."/>
            <person name="Chaudhuri R.R."/>
            <person name="La Ragione R."/>
            <person name="Hildebrand F."/>
            <person name="Pallen M.J."/>
        </authorList>
    </citation>
    <scope>NUCLEOTIDE SEQUENCE</scope>
    <source>
        <strain evidence="9">B3-4054</strain>
    </source>
</reference>
<keyword evidence="5" id="KW-0028">Amino-acid biosynthesis</keyword>
<name>A0A9D9ERM8_9SPIR</name>
<sequence length="514" mass="57533">MSTKLCLTLTAPTIRQNLEIVERYRKFIDIAELRADYLDTSEYPYIRVFPEMAGLPCILTVRRQTDGGNFAGGESARTVLFARGLAFADTDPRKNFSYVDLEQDFQISSIEEVVRGFGIKIIRSLHNMDGVETNLAATIRQMRRGKDEIAKIAFMAKHLSDVTRLFRETKACRDEEYTLIAMGPFGLPSRILAPLLGSCIAYCSVPDNDPTLTGTRRPNVIGQIDPVTLNEIYNFRMLEPDTEIFGITGYPMEATSSPEIHNRGYAAHKRNAVYIPVRSETIEEALEFAGELGIRGLSVTHPFKEKVLPELAEISAETAEIGACNTILRRSDGWAGYNTDISGFTRAILEFTGEKDLRHKNVAIIGAGGAAKAIALAVRRLRGKACVFNRTEKKAKDLAHLHHFKWAPLERASLPLLKKYSDLIIQTTNVGMVPDTGKDPLDFYSFTGHEAVYDIIYAPWKTKLLQRAEAAGCRICNGFTMLRDQAYDQYQLFTGEPYDREPGRREKAGGVLRN</sequence>
<dbReference type="InterPro" id="IPR006151">
    <property type="entry name" value="Shikm_DH/Glu-tRNA_Rdtase"/>
</dbReference>
<comment type="catalytic activity">
    <reaction evidence="6">
        <text>shikimate + NADP(+) = 3-dehydroshikimate + NADPH + H(+)</text>
        <dbReference type="Rhea" id="RHEA:17737"/>
        <dbReference type="ChEBI" id="CHEBI:15378"/>
        <dbReference type="ChEBI" id="CHEBI:16630"/>
        <dbReference type="ChEBI" id="CHEBI:36208"/>
        <dbReference type="ChEBI" id="CHEBI:57783"/>
        <dbReference type="ChEBI" id="CHEBI:58349"/>
        <dbReference type="EC" id="1.1.1.25"/>
    </reaction>
</comment>
<dbReference type="InterPro" id="IPR013785">
    <property type="entry name" value="Aldolase_TIM"/>
</dbReference>
<dbReference type="GO" id="GO:0003855">
    <property type="term" value="F:3-dehydroquinate dehydratase activity"/>
    <property type="evidence" value="ECO:0007669"/>
    <property type="project" value="InterPro"/>
</dbReference>
<comment type="caution">
    <text evidence="9">The sequence shown here is derived from an EMBL/GenBank/DDBJ whole genome shotgun (WGS) entry which is preliminary data.</text>
</comment>
<proteinExistence type="predicted"/>
<dbReference type="InterPro" id="IPR001381">
    <property type="entry name" value="DHquinase_I"/>
</dbReference>
<feature type="domain" description="Quinate/shikimate 5-dehydrogenase/glutamyl-tRNA reductase" evidence="7">
    <location>
        <begin position="356"/>
        <end position="428"/>
    </location>
</feature>
<dbReference type="Gene3D" id="3.20.20.70">
    <property type="entry name" value="Aldolase class I"/>
    <property type="match status" value="1"/>
</dbReference>
<dbReference type="Pfam" id="PF08501">
    <property type="entry name" value="Shikimate_dh_N"/>
    <property type="match status" value="1"/>
</dbReference>
<dbReference type="GO" id="GO:0009423">
    <property type="term" value="P:chorismate biosynthetic process"/>
    <property type="evidence" value="ECO:0007669"/>
    <property type="project" value="TreeGrafter"/>
</dbReference>
<dbReference type="GO" id="GO:0004764">
    <property type="term" value="F:shikimate 3-dehydrogenase (NADP+) activity"/>
    <property type="evidence" value="ECO:0007669"/>
    <property type="project" value="UniProtKB-EC"/>
</dbReference>
<evidence type="ECO:0000256" key="4">
    <source>
        <dbReference type="ARBA" id="ARBA00023002"/>
    </source>
</evidence>
<reference evidence="9" key="1">
    <citation type="submission" date="2020-10" db="EMBL/GenBank/DDBJ databases">
        <authorList>
            <person name="Gilroy R."/>
        </authorList>
    </citation>
    <scope>NUCLEOTIDE SEQUENCE</scope>
    <source>
        <strain evidence="9">B3-4054</strain>
    </source>
</reference>
<dbReference type="PANTHER" id="PTHR21089">
    <property type="entry name" value="SHIKIMATE DEHYDROGENASE"/>
    <property type="match status" value="1"/>
</dbReference>
<dbReference type="InterPro" id="IPR022893">
    <property type="entry name" value="Shikimate_DH_fam"/>
</dbReference>
<dbReference type="Gene3D" id="3.40.50.10860">
    <property type="entry name" value="Leucine Dehydrogenase, chain A, domain 1"/>
    <property type="match status" value="1"/>
</dbReference>
<keyword evidence="4" id="KW-0560">Oxidoreductase</keyword>
<dbReference type="CDD" id="cd00502">
    <property type="entry name" value="DHQase_I"/>
    <property type="match status" value="1"/>
</dbReference>
<dbReference type="SUPFAM" id="SSF53223">
    <property type="entry name" value="Aminoacid dehydrogenase-like, N-terminal domain"/>
    <property type="match status" value="1"/>
</dbReference>
<dbReference type="EMBL" id="JADIMS010000043">
    <property type="protein sequence ID" value="MBO8449994.1"/>
    <property type="molecule type" value="Genomic_DNA"/>
</dbReference>
<dbReference type="Proteomes" id="UP000823616">
    <property type="component" value="Unassembled WGS sequence"/>
</dbReference>
<feature type="domain" description="Shikimate dehydrogenase substrate binding N-terminal" evidence="8">
    <location>
        <begin position="247"/>
        <end position="327"/>
    </location>
</feature>
<evidence type="ECO:0000313" key="10">
    <source>
        <dbReference type="Proteomes" id="UP000823616"/>
    </source>
</evidence>
<dbReference type="SUPFAM" id="SSF51735">
    <property type="entry name" value="NAD(P)-binding Rossmann-fold domains"/>
    <property type="match status" value="1"/>
</dbReference>
<dbReference type="AlphaFoldDB" id="A0A9D9ERM8"/>